<dbReference type="KEGG" id="dmi:Desmer_1894"/>
<accession>J7IQG6</accession>
<name>J7IQG6_DESMD</name>
<evidence type="ECO:0000256" key="1">
    <source>
        <dbReference type="SAM" id="Phobius"/>
    </source>
</evidence>
<reference evidence="2 3" key="1">
    <citation type="journal article" date="2012" name="J. Bacteriol.">
        <title>Complete genome sequences of Desulfosporosinus orientis DSM765T, Desulfosporosinus youngiae DSM17734T, Desulfosporosinus meridiei DSM13257T, and Desulfosporosinus acidiphilus DSM22704T.</title>
        <authorList>
            <person name="Pester M."/>
            <person name="Brambilla E."/>
            <person name="Alazard D."/>
            <person name="Rattei T."/>
            <person name="Weinmaier T."/>
            <person name="Han J."/>
            <person name="Lucas S."/>
            <person name="Lapidus A."/>
            <person name="Cheng J.F."/>
            <person name="Goodwin L."/>
            <person name="Pitluck S."/>
            <person name="Peters L."/>
            <person name="Ovchinnikova G."/>
            <person name="Teshima H."/>
            <person name="Detter J.C."/>
            <person name="Han C.S."/>
            <person name="Tapia R."/>
            <person name="Land M.L."/>
            <person name="Hauser L."/>
            <person name="Kyrpides N.C."/>
            <person name="Ivanova N.N."/>
            <person name="Pagani I."/>
            <person name="Huntmann M."/>
            <person name="Wei C.L."/>
            <person name="Davenport K.W."/>
            <person name="Daligault H."/>
            <person name="Chain P.S."/>
            <person name="Chen A."/>
            <person name="Mavromatis K."/>
            <person name="Markowitz V."/>
            <person name="Szeto E."/>
            <person name="Mikhailova N."/>
            <person name="Pati A."/>
            <person name="Wagner M."/>
            <person name="Woyke T."/>
            <person name="Ollivier B."/>
            <person name="Klenk H.P."/>
            <person name="Spring S."/>
            <person name="Loy A."/>
        </authorList>
    </citation>
    <scope>NUCLEOTIDE SEQUENCE [LARGE SCALE GENOMIC DNA]</scope>
    <source>
        <strain evidence="3">ATCC BAA-275 / DSM 13257 / NCIMB 13706 / S10</strain>
    </source>
</reference>
<feature type="transmembrane region" description="Helical" evidence="1">
    <location>
        <begin position="48"/>
        <end position="72"/>
    </location>
</feature>
<feature type="transmembrane region" description="Helical" evidence="1">
    <location>
        <begin position="15"/>
        <end position="36"/>
    </location>
</feature>
<keyword evidence="1" id="KW-0812">Transmembrane</keyword>
<proteinExistence type="predicted"/>
<dbReference type="AlphaFoldDB" id="J7IQG6"/>
<evidence type="ECO:0000313" key="3">
    <source>
        <dbReference type="Proteomes" id="UP000005262"/>
    </source>
</evidence>
<reference evidence="3" key="2">
    <citation type="submission" date="2012-08" db="EMBL/GenBank/DDBJ databases">
        <title>Finished genome of Desulfosporosinus meridiei DSM 13257.</title>
        <authorList>
            <person name="Huntemann M."/>
            <person name="Wei C.-L."/>
            <person name="Han J."/>
            <person name="Detter J.C."/>
            <person name="Han C."/>
            <person name="Davenport K."/>
            <person name="Daligault H."/>
            <person name="Erkkila T."/>
            <person name="Gu W."/>
            <person name="Munk A.C.C."/>
            <person name="Teshima H."/>
            <person name="Xu Y."/>
            <person name="Chain P."/>
            <person name="Tapia R."/>
            <person name="Chen A."/>
            <person name="Krypides N."/>
            <person name="Mavromatis K."/>
            <person name="Markowitz V."/>
            <person name="Szeto E."/>
            <person name="Ivanova N."/>
            <person name="Mikhailova N."/>
            <person name="Ovchinnikova G."/>
            <person name="Pagani I."/>
            <person name="Pati A."/>
            <person name="Goodwin L."/>
            <person name="Peters L."/>
            <person name="Pitluck S."/>
            <person name="Woyke T."/>
            <person name="Pester M."/>
            <person name="Spring S."/>
            <person name="Ollivier B."/>
            <person name="Rattei T."/>
            <person name="Klenk H.-P."/>
            <person name="Wagner M."/>
            <person name="Loy A."/>
        </authorList>
    </citation>
    <scope>NUCLEOTIDE SEQUENCE [LARGE SCALE GENOMIC DNA]</scope>
    <source>
        <strain evidence="3">ATCC BAA-275 / DSM 13257 / NCIMB 13706 / S10</strain>
    </source>
</reference>
<feature type="transmembrane region" description="Helical" evidence="1">
    <location>
        <begin position="84"/>
        <end position="115"/>
    </location>
</feature>
<keyword evidence="1" id="KW-0472">Membrane</keyword>
<dbReference type="RefSeq" id="WP_014902765.1">
    <property type="nucleotide sequence ID" value="NC_018515.1"/>
</dbReference>
<sequence>MAEIKDFLNSSYNTYLIMIPLLGIIIKAISLTRFNSFERLFISEEKRILSIISVFFISFLMYCALFALLFLSETNPKTINLTEFLFGICILSGIVMVICFVLSFMIAFLISFLFYKKFFFITEENGATRQYIFESRLSNSVIISDNFIKKKQTYIKIINADEIKNKPIYIEYVWGKLGKNNIAAWFKLKLISLKNKLSG</sequence>
<keyword evidence="1" id="KW-1133">Transmembrane helix</keyword>
<protein>
    <submittedName>
        <fullName evidence="2">Uncharacterized protein</fullName>
    </submittedName>
</protein>
<keyword evidence="3" id="KW-1185">Reference proteome</keyword>
<dbReference type="EMBL" id="CP003629">
    <property type="protein sequence ID" value="AFQ43850.1"/>
    <property type="molecule type" value="Genomic_DNA"/>
</dbReference>
<organism evidence="2 3">
    <name type="scientific">Desulfosporosinus meridiei (strain ATCC BAA-275 / DSM 13257 / KCTC 12902 / NCIMB 13706 / S10)</name>
    <dbReference type="NCBI Taxonomy" id="768704"/>
    <lineage>
        <taxon>Bacteria</taxon>
        <taxon>Bacillati</taxon>
        <taxon>Bacillota</taxon>
        <taxon>Clostridia</taxon>
        <taxon>Eubacteriales</taxon>
        <taxon>Desulfitobacteriaceae</taxon>
        <taxon>Desulfosporosinus</taxon>
    </lineage>
</organism>
<dbReference type="HOGENOM" id="CLU_1370259_0_0_9"/>
<gene>
    <name evidence="2" type="ordered locus">Desmer_1894</name>
</gene>
<dbReference type="Proteomes" id="UP000005262">
    <property type="component" value="Chromosome"/>
</dbReference>
<evidence type="ECO:0000313" key="2">
    <source>
        <dbReference type="EMBL" id="AFQ43850.1"/>
    </source>
</evidence>